<organism evidence="2 3">
    <name type="scientific">Amycolatopsis taiwanensis</name>
    <dbReference type="NCBI Taxonomy" id="342230"/>
    <lineage>
        <taxon>Bacteria</taxon>
        <taxon>Bacillati</taxon>
        <taxon>Actinomycetota</taxon>
        <taxon>Actinomycetes</taxon>
        <taxon>Pseudonocardiales</taxon>
        <taxon>Pseudonocardiaceae</taxon>
        <taxon>Amycolatopsis</taxon>
    </lineage>
</organism>
<feature type="region of interest" description="Disordered" evidence="1">
    <location>
        <begin position="115"/>
        <end position="149"/>
    </location>
</feature>
<proteinExistence type="predicted"/>
<evidence type="ECO:0008006" key="4">
    <source>
        <dbReference type="Google" id="ProtNLM"/>
    </source>
</evidence>
<evidence type="ECO:0000313" key="3">
    <source>
        <dbReference type="Proteomes" id="UP001165136"/>
    </source>
</evidence>
<dbReference type="InterPro" id="IPR036894">
    <property type="entry name" value="YbaB-like_sf"/>
</dbReference>
<dbReference type="RefSeq" id="WP_285486762.1">
    <property type="nucleotide sequence ID" value="NZ_BSTI01000004.1"/>
</dbReference>
<dbReference type="AlphaFoldDB" id="A0A9W6VFM0"/>
<evidence type="ECO:0000313" key="2">
    <source>
        <dbReference type="EMBL" id="GLY65632.1"/>
    </source>
</evidence>
<comment type="caution">
    <text evidence="2">The sequence shown here is derived from an EMBL/GenBank/DDBJ whole genome shotgun (WGS) entry which is preliminary data.</text>
</comment>
<gene>
    <name evidence="2" type="ORF">Atai01_22510</name>
</gene>
<dbReference type="Proteomes" id="UP001165136">
    <property type="component" value="Unassembled WGS sequence"/>
</dbReference>
<dbReference type="SUPFAM" id="SSF82607">
    <property type="entry name" value="YbaB-like"/>
    <property type="match status" value="1"/>
</dbReference>
<dbReference type="InterPro" id="IPR004401">
    <property type="entry name" value="YbaB/EbfC"/>
</dbReference>
<dbReference type="Pfam" id="PF02575">
    <property type="entry name" value="YbaB_DNA_bd"/>
    <property type="match status" value="1"/>
</dbReference>
<reference evidence="2" key="1">
    <citation type="submission" date="2023-03" db="EMBL/GenBank/DDBJ databases">
        <title>Amycolatopsis taiwanensis NBRC 103393.</title>
        <authorList>
            <person name="Ichikawa N."/>
            <person name="Sato H."/>
            <person name="Tonouchi N."/>
        </authorList>
    </citation>
    <scope>NUCLEOTIDE SEQUENCE</scope>
    <source>
        <strain evidence="2">NBRC 103393</strain>
    </source>
</reference>
<dbReference type="Gene3D" id="3.30.1310.10">
    <property type="entry name" value="Nucleoid-associated protein YbaB-like domain"/>
    <property type="match status" value="1"/>
</dbReference>
<evidence type="ECO:0000256" key="1">
    <source>
        <dbReference type="SAM" id="MobiDB-lite"/>
    </source>
</evidence>
<dbReference type="EMBL" id="BSTI01000004">
    <property type="protein sequence ID" value="GLY65632.1"/>
    <property type="molecule type" value="Genomic_DNA"/>
</dbReference>
<protein>
    <recommendedName>
        <fullName evidence="4">YbaB/EbfC DNA-binding family protein</fullName>
    </recommendedName>
</protein>
<dbReference type="GO" id="GO:0003677">
    <property type="term" value="F:DNA binding"/>
    <property type="evidence" value="ECO:0007669"/>
    <property type="project" value="InterPro"/>
</dbReference>
<sequence length="149" mass="15874">MTDPFAEKNAELLRHADDVAEKARRYQEMRAGLATVAVTESSPDGAVTVTVDASGLLTGLRIEDRGAPQPGRQVAATVLATLRRAQSRLPQLAAEVMRSIEDDPAAVDEALAGYRDRFPEPPPADVVTSPAPSPAMNARADNGAWGTRR</sequence>
<name>A0A9W6VFM0_9PSEU</name>
<accession>A0A9W6VFM0</accession>
<keyword evidence="3" id="KW-1185">Reference proteome</keyword>